<dbReference type="Proteomes" id="UP000569329">
    <property type="component" value="Unassembled WGS sequence"/>
</dbReference>
<keyword evidence="3" id="KW-1185">Reference proteome</keyword>
<protein>
    <submittedName>
        <fullName evidence="2">Uncharacterized protein</fullName>
    </submittedName>
</protein>
<gene>
    <name evidence="2" type="ORF">FHX42_005191</name>
</gene>
<evidence type="ECO:0000256" key="1">
    <source>
        <dbReference type="SAM" id="MobiDB-lite"/>
    </source>
</evidence>
<dbReference type="EMBL" id="JACGWZ010000010">
    <property type="protein sequence ID" value="MBA8827784.1"/>
    <property type="molecule type" value="Genomic_DNA"/>
</dbReference>
<dbReference type="RefSeq" id="WP_328796736.1">
    <property type="nucleotide sequence ID" value="NZ_JACGWZ010000010.1"/>
</dbReference>
<organism evidence="2 3">
    <name type="scientific">Halosaccharopolyspora lacisalsi</name>
    <dbReference type="NCBI Taxonomy" id="1000566"/>
    <lineage>
        <taxon>Bacteria</taxon>
        <taxon>Bacillati</taxon>
        <taxon>Actinomycetota</taxon>
        <taxon>Actinomycetes</taxon>
        <taxon>Pseudonocardiales</taxon>
        <taxon>Pseudonocardiaceae</taxon>
        <taxon>Halosaccharopolyspora</taxon>
    </lineage>
</organism>
<evidence type="ECO:0000313" key="2">
    <source>
        <dbReference type="EMBL" id="MBA8827784.1"/>
    </source>
</evidence>
<evidence type="ECO:0000313" key="3">
    <source>
        <dbReference type="Proteomes" id="UP000569329"/>
    </source>
</evidence>
<feature type="compositionally biased region" description="Basic and acidic residues" evidence="1">
    <location>
        <begin position="51"/>
        <end position="64"/>
    </location>
</feature>
<comment type="caution">
    <text evidence="2">The sequence shown here is derived from an EMBL/GenBank/DDBJ whole genome shotgun (WGS) entry which is preliminary data.</text>
</comment>
<accession>A0A839E1S3</accession>
<dbReference type="AlphaFoldDB" id="A0A839E1S3"/>
<sequence length="75" mass="8286">MGWWLTLIPHPSWGMRPTPVYRGQDLVPTPAVVAAWTMLVLTHPETTESADGARLRHPGDHSPELDAQLATYDVA</sequence>
<feature type="region of interest" description="Disordered" evidence="1">
    <location>
        <begin position="47"/>
        <end position="75"/>
    </location>
</feature>
<proteinExistence type="predicted"/>
<reference evidence="2 3" key="1">
    <citation type="submission" date="2020-07" db="EMBL/GenBank/DDBJ databases">
        <title>Sequencing the genomes of 1000 actinobacteria strains.</title>
        <authorList>
            <person name="Klenk H.-P."/>
        </authorList>
    </citation>
    <scope>NUCLEOTIDE SEQUENCE [LARGE SCALE GENOMIC DNA]</scope>
    <source>
        <strain evidence="2 3">DSM 45975</strain>
    </source>
</reference>
<name>A0A839E1S3_9PSEU</name>